<dbReference type="Proteomes" id="UP001345691">
    <property type="component" value="Unassembled WGS sequence"/>
</dbReference>
<accession>A0ABR0IYP9</accession>
<feature type="transmembrane region" description="Helical" evidence="7">
    <location>
        <begin position="12"/>
        <end position="29"/>
    </location>
</feature>
<dbReference type="CDD" id="cd11060">
    <property type="entry name" value="CYP57A1-like"/>
    <property type="match status" value="1"/>
</dbReference>
<proteinExistence type="inferred from homology"/>
<evidence type="ECO:0000256" key="7">
    <source>
        <dbReference type="SAM" id="Phobius"/>
    </source>
</evidence>
<dbReference type="Gene3D" id="1.10.630.10">
    <property type="entry name" value="Cytochrome P450"/>
    <property type="match status" value="1"/>
</dbReference>
<dbReference type="InterPro" id="IPR050121">
    <property type="entry name" value="Cytochrome_P450_monoxygenase"/>
</dbReference>
<comment type="cofactor">
    <cofactor evidence="1">
        <name>heme</name>
        <dbReference type="ChEBI" id="CHEBI:30413"/>
    </cofactor>
</comment>
<keyword evidence="3 6" id="KW-0479">Metal-binding</keyword>
<dbReference type="PROSITE" id="PS00086">
    <property type="entry name" value="CYTOCHROME_P450"/>
    <property type="match status" value="1"/>
</dbReference>
<dbReference type="PRINTS" id="PR00463">
    <property type="entry name" value="EP450I"/>
</dbReference>
<sequence>MHLLSFLFDFSGHYLFVILSVLFVSYLVFQRYQKGLNRYPGPFLASITNNWRLVDVWKRDTHITFRKLHQQYGGVVRVAPNVLSFADPRAIQDIYGLNKGYVKHHYAGRLTHMNKSGYYDVLAPLKKGIPVYTLFSTRSEAFHARLRRAVNHAFALSTLLDYEPLVDSCTSVFLQRTEELFAKTGRPCSFSRWLQFFAFDVIGEITWSKRLGFVEADADIEHIISAVDSFQNYATVVGQNPWLDQLFIKNPIKLYLESKGLWPSSPSAAIVNFALDRQHEHKKGKLDTESQQTKKKGVNFLDRFVQSQEKHPEVLTDDRITAMSASLIIAGSDSTAISLSSAFYYLLKNPRVYQKLMQEIDAADDSGALASSSDTTGAGNVVPFTAANKLPYLDAVINESFRMHPAVGLLLERITPPSGATICGEFIPGGTIVGCNAWVLHQDKGVFGEDADVYRPERWLESEGANPAQLSIMRQSMFQFGAGSRTCIGKNISLMETYKMIPSFLRKFEIALVDPNEPEVMKNAFFVHRLNLNVRIQKRTKTMT</sequence>
<reference evidence="8 9" key="1">
    <citation type="submission" date="2023-08" db="EMBL/GenBank/DDBJ databases">
        <title>Black Yeasts Isolated from many extreme environments.</title>
        <authorList>
            <person name="Coleine C."/>
            <person name="Stajich J.E."/>
            <person name="Selbmann L."/>
        </authorList>
    </citation>
    <scope>NUCLEOTIDE SEQUENCE [LARGE SCALE GENOMIC DNA]</scope>
    <source>
        <strain evidence="8 9">CCFEE 6328</strain>
    </source>
</reference>
<comment type="similarity">
    <text evidence="2 6">Belongs to the cytochrome P450 family.</text>
</comment>
<evidence type="ECO:0000313" key="9">
    <source>
        <dbReference type="Proteomes" id="UP001345691"/>
    </source>
</evidence>
<keyword evidence="9" id="KW-1185">Reference proteome</keyword>
<dbReference type="PANTHER" id="PTHR24305:SF232">
    <property type="entry name" value="P450, PUTATIVE (EUROFUNG)-RELATED"/>
    <property type="match status" value="1"/>
</dbReference>
<keyword evidence="7" id="KW-0812">Transmembrane</keyword>
<evidence type="ECO:0000256" key="6">
    <source>
        <dbReference type="RuleBase" id="RU000461"/>
    </source>
</evidence>
<dbReference type="PRINTS" id="PR00385">
    <property type="entry name" value="P450"/>
</dbReference>
<dbReference type="Pfam" id="PF00067">
    <property type="entry name" value="p450"/>
    <property type="match status" value="1"/>
</dbReference>
<keyword evidence="7" id="KW-1133">Transmembrane helix</keyword>
<dbReference type="PANTHER" id="PTHR24305">
    <property type="entry name" value="CYTOCHROME P450"/>
    <property type="match status" value="1"/>
</dbReference>
<keyword evidence="4 6" id="KW-0560">Oxidoreductase</keyword>
<organism evidence="8 9">
    <name type="scientific">Exophiala sideris</name>
    <dbReference type="NCBI Taxonomy" id="1016849"/>
    <lineage>
        <taxon>Eukaryota</taxon>
        <taxon>Fungi</taxon>
        <taxon>Dikarya</taxon>
        <taxon>Ascomycota</taxon>
        <taxon>Pezizomycotina</taxon>
        <taxon>Eurotiomycetes</taxon>
        <taxon>Chaetothyriomycetidae</taxon>
        <taxon>Chaetothyriales</taxon>
        <taxon>Herpotrichiellaceae</taxon>
        <taxon>Exophiala</taxon>
    </lineage>
</organism>
<evidence type="ECO:0000313" key="8">
    <source>
        <dbReference type="EMBL" id="KAK5052286.1"/>
    </source>
</evidence>
<keyword evidence="6" id="KW-0349">Heme</keyword>
<evidence type="ECO:0000256" key="5">
    <source>
        <dbReference type="ARBA" id="ARBA00023004"/>
    </source>
</evidence>
<keyword evidence="6" id="KW-0503">Monooxygenase</keyword>
<dbReference type="EMBL" id="JAVRRF010000030">
    <property type="protein sequence ID" value="KAK5052286.1"/>
    <property type="molecule type" value="Genomic_DNA"/>
</dbReference>
<evidence type="ECO:0000256" key="2">
    <source>
        <dbReference type="ARBA" id="ARBA00010617"/>
    </source>
</evidence>
<dbReference type="InterPro" id="IPR017972">
    <property type="entry name" value="Cyt_P450_CS"/>
</dbReference>
<name>A0ABR0IYP9_9EURO</name>
<evidence type="ECO:0000256" key="4">
    <source>
        <dbReference type="ARBA" id="ARBA00023002"/>
    </source>
</evidence>
<dbReference type="InterPro" id="IPR001128">
    <property type="entry name" value="Cyt_P450"/>
</dbReference>
<comment type="caution">
    <text evidence="8">The sequence shown here is derived from an EMBL/GenBank/DDBJ whole genome shotgun (WGS) entry which is preliminary data.</text>
</comment>
<dbReference type="InterPro" id="IPR002401">
    <property type="entry name" value="Cyt_P450_E_grp-I"/>
</dbReference>
<evidence type="ECO:0000256" key="1">
    <source>
        <dbReference type="ARBA" id="ARBA00001971"/>
    </source>
</evidence>
<keyword evidence="5 6" id="KW-0408">Iron</keyword>
<evidence type="ECO:0000256" key="3">
    <source>
        <dbReference type="ARBA" id="ARBA00022723"/>
    </source>
</evidence>
<dbReference type="InterPro" id="IPR036396">
    <property type="entry name" value="Cyt_P450_sf"/>
</dbReference>
<protein>
    <recommendedName>
        <fullName evidence="10">Cytochrome P450</fullName>
    </recommendedName>
</protein>
<dbReference type="SUPFAM" id="SSF48264">
    <property type="entry name" value="Cytochrome P450"/>
    <property type="match status" value="1"/>
</dbReference>
<gene>
    <name evidence="8" type="ORF">LTR69_009822</name>
</gene>
<evidence type="ECO:0008006" key="10">
    <source>
        <dbReference type="Google" id="ProtNLM"/>
    </source>
</evidence>
<keyword evidence="7" id="KW-0472">Membrane</keyword>